<feature type="domain" description="Response regulatory" evidence="19">
    <location>
        <begin position="671"/>
        <end position="795"/>
    </location>
</feature>
<keyword evidence="17" id="KW-1133">Transmembrane helix</keyword>
<dbReference type="EMBL" id="QBMP01000089">
    <property type="protein sequence ID" value="PZO55641.1"/>
    <property type="molecule type" value="Genomic_DNA"/>
</dbReference>
<feature type="domain" description="HAMP" evidence="20">
    <location>
        <begin position="307"/>
        <end position="366"/>
    </location>
</feature>
<evidence type="ECO:0000256" key="1">
    <source>
        <dbReference type="ARBA" id="ARBA00000085"/>
    </source>
</evidence>
<dbReference type="GO" id="GO:0000155">
    <property type="term" value="F:phosphorelay sensor kinase activity"/>
    <property type="evidence" value="ECO:0007669"/>
    <property type="project" value="InterPro"/>
</dbReference>
<dbReference type="InterPro" id="IPR007892">
    <property type="entry name" value="CHASE4"/>
</dbReference>
<proteinExistence type="inferred from homology"/>
<evidence type="ECO:0000256" key="15">
    <source>
        <dbReference type="SAM" id="Coils"/>
    </source>
</evidence>
<dbReference type="Gene3D" id="6.10.340.10">
    <property type="match status" value="1"/>
</dbReference>
<dbReference type="GO" id="GO:0016020">
    <property type="term" value="C:membrane"/>
    <property type="evidence" value="ECO:0007669"/>
    <property type="project" value="UniProtKB-SubCell"/>
</dbReference>
<keyword evidence="12" id="KW-0131">Cell cycle</keyword>
<feature type="transmembrane region" description="Helical" evidence="17">
    <location>
        <begin position="283"/>
        <end position="305"/>
    </location>
</feature>
<dbReference type="CDD" id="cd16922">
    <property type="entry name" value="HATPase_EvgS-ArcB-TorS-like"/>
    <property type="match status" value="1"/>
</dbReference>
<dbReference type="InterPro" id="IPR004358">
    <property type="entry name" value="Sig_transdc_His_kin-like_C"/>
</dbReference>
<keyword evidence="10" id="KW-0902">Two-component regulatory system</keyword>
<dbReference type="InterPro" id="IPR036097">
    <property type="entry name" value="HisK_dim/P_sf"/>
</dbReference>
<dbReference type="InterPro" id="IPR003660">
    <property type="entry name" value="HAMP_dom"/>
</dbReference>
<accession>A0A2W4ZAB4</accession>
<evidence type="ECO:0000313" key="21">
    <source>
        <dbReference type="EMBL" id="PZO55641.1"/>
    </source>
</evidence>
<dbReference type="EC" id="2.7.13.3" evidence="4"/>
<evidence type="ECO:0000256" key="11">
    <source>
        <dbReference type="ARBA" id="ARBA00023136"/>
    </source>
</evidence>
<comment type="caution">
    <text evidence="21">The sequence shown here is derived from an EMBL/GenBank/DDBJ whole genome shotgun (WGS) entry which is preliminary data.</text>
</comment>
<evidence type="ECO:0000313" key="22">
    <source>
        <dbReference type="Proteomes" id="UP000249794"/>
    </source>
</evidence>
<dbReference type="SMART" id="SM00448">
    <property type="entry name" value="REC"/>
    <property type="match status" value="1"/>
</dbReference>
<dbReference type="InterPro" id="IPR001789">
    <property type="entry name" value="Sig_transdc_resp-reg_receiver"/>
</dbReference>
<dbReference type="AlphaFoldDB" id="A0A2W4ZAB4"/>
<dbReference type="CDD" id="cd00082">
    <property type="entry name" value="HisKA"/>
    <property type="match status" value="1"/>
</dbReference>
<reference evidence="21 22" key="2">
    <citation type="submission" date="2018-06" db="EMBL/GenBank/DDBJ databases">
        <title>Metagenomic assembly of (sub)arctic Cyanobacteria and their associated microbiome from non-axenic cultures.</title>
        <authorList>
            <person name="Baurain D."/>
        </authorList>
    </citation>
    <scope>NUCLEOTIDE SEQUENCE [LARGE SCALE GENOMIC DNA]</scope>
    <source>
        <strain evidence="21">ULC027bin1</strain>
    </source>
</reference>
<dbReference type="SMART" id="SM00304">
    <property type="entry name" value="HAMP"/>
    <property type="match status" value="1"/>
</dbReference>
<evidence type="ECO:0000256" key="8">
    <source>
        <dbReference type="ARBA" id="ARBA00022777"/>
    </source>
</evidence>
<dbReference type="Gene3D" id="3.30.565.10">
    <property type="entry name" value="Histidine kinase-like ATPase, C-terminal domain"/>
    <property type="match status" value="1"/>
</dbReference>
<dbReference type="CDD" id="cd17546">
    <property type="entry name" value="REC_hyHK_CKI1_RcsC-like"/>
    <property type="match status" value="1"/>
</dbReference>
<sequence>MQLNINRSYTLSTKVLAAVSATFLVLFVGQYSIARYIISRGYTQLEQEKALTNIERLQESVATEIEELTAIATDWGWWNGTYEYVQDRNLAYEQENLRYEPIARLSLDFLVILDAENQPVFANCLDAGSESLYPLKPEMLDDLKLQTDRVISDPQKTAVSGLVLLDHKPSLVSISQIIKSDKTGPALGTLVMGRWIDDEKLAAFSGTTRMPIQAFLVSSSGLPADAVRAIEQMAQTQAAKNVQVIDEAQMTGYALISDVDHHPKLLLQTQMTRVIYQKGKTSLHYFLASTVVIGLVFCSLTLLLLRKLVLSRLESLSLQVSQIGSSPSGTGNGQRDRAIYLSGQDELSDLAQTINHTLNQLNQRTQELKLAKQSAEEAKAIADRANQAKSSFLANMSHELRTPLNAILGFAQVLTKERSLTDYQREKISIINRSGEHLLSLINDVLDMSKIESGRIDLVLSSFDFYYLLESLEDMLQLKAQSKGIELIVEIAESLPRYIYADERKLRQILLNLLSNAIKFTETGSVTLKVSKAALNPAKGQLDSQDDRSAQNDQNDKSDQSDLSALKKQRLLFAVTDTGAGISAEEIAQVFEPFVQTNSGRQSQEGTGLGLPISRKFVELMSGDLSVTSQIGNGSTFSFDIVVELADATAANVMIPHRQVVGLAAGQPNYRILVVDDYPFNRQLVRDLLVPIGFDFREAENGQQAIEIWETWQPDLIWMDMQMPVLNGYEATKKIRQQIKAIAQRSAIVQPTKIIALTASALEEERVNILAAGCDDLMRKPFHQEALFAKMAQHLGVCYRYEEMSPAAIAKPVGESDDLTVAMMTMPLAWREQLCQAASQLKEKNVLALIADIPETYAYLQQAIALKVSNFDFDQIEAIAEKTLKNLPKNPPRDSAVLCDSNYHPS</sequence>
<evidence type="ECO:0000256" key="14">
    <source>
        <dbReference type="PROSITE-ProRule" id="PRU00169"/>
    </source>
</evidence>
<feature type="coiled-coil region" evidence="15">
    <location>
        <begin position="358"/>
        <end position="388"/>
    </location>
</feature>
<feature type="region of interest" description="Disordered" evidence="16">
    <location>
        <begin position="539"/>
        <end position="562"/>
    </location>
</feature>
<evidence type="ECO:0000256" key="2">
    <source>
        <dbReference type="ARBA" id="ARBA00004370"/>
    </source>
</evidence>
<feature type="compositionally biased region" description="Basic and acidic residues" evidence="16">
    <location>
        <begin position="545"/>
        <end position="560"/>
    </location>
</feature>
<dbReference type="PANTHER" id="PTHR45339:SF1">
    <property type="entry name" value="HYBRID SIGNAL TRANSDUCTION HISTIDINE KINASE J"/>
    <property type="match status" value="1"/>
</dbReference>
<keyword evidence="8 21" id="KW-0418">Kinase</keyword>
<dbReference type="PROSITE" id="PS50109">
    <property type="entry name" value="HIS_KIN"/>
    <property type="match status" value="1"/>
</dbReference>
<reference evidence="22" key="1">
    <citation type="submission" date="2018-04" db="EMBL/GenBank/DDBJ databases">
        <authorList>
            <person name="Cornet L."/>
        </authorList>
    </citation>
    <scope>NUCLEOTIDE SEQUENCE [LARGE SCALE GENOMIC DNA]</scope>
</reference>
<evidence type="ECO:0000256" key="3">
    <source>
        <dbReference type="ARBA" id="ARBA00006402"/>
    </source>
</evidence>
<dbReference type="FunFam" id="3.30.565.10:FF:000010">
    <property type="entry name" value="Sensor histidine kinase RcsC"/>
    <property type="match status" value="1"/>
</dbReference>
<dbReference type="FunFam" id="1.10.287.130:FF:000038">
    <property type="entry name" value="Sensory transduction histidine kinase"/>
    <property type="match status" value="1"/>
</dbReference>
<evidence type="ECO:0000256" key="10">
    <source>
        <dbReference type="ARBA" id="ARBA00023012"/>
    </source>
</evidence>
<dbReference type="PROSITE" id="PS50110">
    <property type="entry name" value="RESPONSE_REGULATORY"/>
    <property type="match status" value="1"/>
</dbReference>
<evidence type="ECO:0000256" key="13">
    <source>
        <dbReference type="ARBA" id="ARBA00074306"/>
    </source>
</evidence>
<keyword evidence="17" id="KW-0812">Transmembrane</keyword>
<keyword evidence="15" id="KW-0175">Coiled coil</keyword>
<organism evidence="21 22">
    <name type="scientific">Phormidesmis priestleyi</name>
    <dbReference type="NCBI Taxonomy" id="268141"/>
    <lineage>
        <taxon>Bacteria</taxon>
        <taxon>Bacillati</taxon>
        <taxon>Cyanobacteriota</taxon>
        <taxon>Cyanophyceae</taxon>
        <taxon>Leptolyngbyales</taxon>
        <taxon>Leptolyngbyaceae</taxon>
        <taxon>Phormidesmis</taxon>
    </lineage>
</organism>
<keyword evidence="6" id="KW-0808">Transferase</keyword>
<dbReference type="Pfam" id="PF00072">
    <property type="entry name" value="Response_reg"/>
    <property type="match status" value="1"/>
</dbReference>
<keyword evidence="9" id="KW-0067">ATP-binding</keyword>
<protein>
    <recommendedName>
        <fullName evidence="13">Circadian input-output histidine kinase CikA</fullName>
        <ecNumber evidence="4">2.7.13.3</ecNumber>
    </recommendedName>
</protein>
<dbReference type="SUPFAM" id="SSF55874">
    <property type="entry name" value="ATPase domain of HSP90 chaperone/DNA topoisomerase II/histidine kinase"/>
    <property type="match status" value="1"/>
</dbReference>
<keyword evidence="11 17" id="KW-0472">Membrane</keyword>
<dbReference type="GO" id="GO:0005524">
    <property type="term" value="F:ATP binding"/>
    <property type="evidence" value="ECO:0007669"/>
    <property type="project" value="UniProtKB-KW"/>
</dbReference>
<dbReference type="InterPro" id="IPR003661">
    <property type="entry name" value="HisK_dim/P_dom"/>
</dbReference>
<dbReference type="SUPFAM" id="SSF52172">
    <property type="entry name" value="CheY-like"/>
    <property type="match status" value="1"/>
</dbReference>
<keyword evidence="7" id="KW-0547">Nucleotide-binding</keyword>
<feature type="modified residue" description="4-aspartylphosphate" evidence="14">
    <location>
        <position position="720"/>
    </location>
</feature>
<evidence type="ECO:0000256" key="9">
    <source>
        <dbReference type="ARBA" id="ARBA00022840"/>
    </source>
</evidence>
<comment type="similarity">
    <text evidence="3">In the N-terminal section; belongs to the phytochrome family.</text>
</comment>
<evidence type="ECO:0000256" key="7">
    <source>
        <dbReference type="ARBA" id="ARBA00022741"/>
    </source>
</evidence>
<evidence type="ECO:0000259" key="20">
    <source>
        <dbReference type="PROSITE" id="PS50885"/>
    </source>
</evidence>
<name>A0A2W4ZAB4_9CYAN</name>
<evidence type="ECO:0000259" key="19">
    <source>
        <dbReference type="PROSITE" id="PS50110"/>
    </source>
</evidence>
<dbReference type="Gene3D" id="1.10.287.130">
    <property type="match status" value="1"/>
</dbReference>
<feature type="domain" description="Histidine kinase" evidence="18">
    <location>
        <begin position="395"/>
        <end position="645"/>
    </location>
</feature>
<dbReference type="Pfam" id="PF02518">
    <property type="entry name" value="HATPase_c"/>
    <property type="match status" value="1"/>
</dbReference>
<keyword evidence="5 14" id="KW-0597">Phosphoprotein</keyword>
<dbReference type="PRINTS" id="PR00344">
    <property type="entry name" value="BCTRLSENSOR"/>
</dbReference>
<evidence type="ECO:0000256" key="5">
    <source>
        <dbReference type="ARBA" id="ARBA00022553"/>
    </source>
</evidence>
<dbReference type="Pfam" id="PF05228">
    <property type="entry name" value="CHASE4"/>
    <property type="match status" value="1"/>
</dbReference>
<evidence type="ECO:0000259" key="18">
    <source>
        <dbReference type="PROSITE" id="PS50109"/>
    </source>
</evidence>
<evidence type="ECO:0000256" key="17">
    <source>
        <dbReference type="SAM" id="Phobius"/>
    </source>
</evidence>
<dbReference type="InterPro" id="IPR036890">
    <property type="entry name" value="HATPase_C_sf"/>
</dbReference>
<dbReference type="Proteomes" id="UP000249794">
    <property type="component" value="Unassembled WGS sequence"/>
</dbReference>
<dbReference type="SMART" id="SM00387">
    <property type="entry name" value="HATPase_c"/>
    <property type="match status" value="1"/>
</dbReference>
<dbReference type="SUPFAM" id="SSF47384">
    <property type="entry name" value="Homodimeric domain of signal transducing histidine kinase"/>
    <property type="match status" value="1"/>
</dbReference>
<dbReference type="InterPro" id="IPR011006">
    <property type="entry name" value="CheY-like_superfamily"/>
</dbReference>
<evidence type="ECO:0000256" key="6">
    <source>
        <dbReference type="ARBA" id="ARBA00022679"/>
    </source>
</evidence>
<gene>
    <name evidence="21" type="ORF">DCF15_10075</name>
</gene>
<comment type="catalytic activity">
    <reaction evidence="1">
        <text>ATP + protein L-histidine = ADP + protein N-phospho-L-histidine.</text>
        <dbReference type="EC" id="2.7.13.3"/>
    </reaction>
</comment>
<dbReference type="PANTHER" id="PTHR45339">
    <property type="entry name" value="HYBRID SIGNAL TRANSDUCTION HISTIDINE KINASE J"/>
    <property type="match status" value="1"/>
</dbReference>
<dbReference type="PROSITE" id="PS50885">
    <property type="entry name" value="HAMP"/>
    <property type="match status" value="1"/>
</dbReference>
<evidence type="ECO:0000256" key="16">
    <source>
        <dbReference type="SAM" id="MobiDB-lite"/>
    </source>
</evidence>
<evidence type="ECO:0000256" key="4">
    <source>
        <dbReference type="ARBA" id="ARBA00012438"/>
    </source>
</evidence>
<dbReference type="SMART" id="SM00388">
    <property type="entry name" value="HisKA"/>
    <property type="match status" value="1"/>
</dbReference>
<dbReference type="Gene3D" id="3.40.50.2300">
    <property type="match status" value="1"/>
</dbReference>
<dbReference type="InterPro" id="IPR003594">
    <property type="entry name" value="HATPase_dom"/>
</dbReference>
<comment type="subcellular location">
    <subcellularLocation>
        <location evidence="2">Membrane</location>
    </subcellularLocation>
</comment>
<dbReference type="InterPro" id="IPR005467">
    <property type="entry name" value="His_kinase_dom"/>
</dbReference>
<dbReference type="Pfam" id="PF00512">
    <property type="entry name" value="HisKA"/>
    <property type="match status" value="1"/>
</dbReference>
<evidence type="ECO:0000256" key="12">
    <source>
        <dbReference type="ARBA" id="ARBA00023306"/>
    </source>
</evidence>